<keyword evidence="4" id="KW-1185">Reference proteome</keyword>
<name>A0A1U7NRL0_9DEIO</name>
<dbReference type="PROSITE" id="PS51898">
    <property type="entry name" value="TYR_RECOMBINASE"/>
    <property type="match status" value="1"/>
</dbReference>
<evidence type="ECO:0000313" key="3">
    <source>
        <dbReference type="EMBL" id="OLV15559.1"/>
    </source>
</evidence>
<evidence type="ECO:0000313" key="4">
    <source>
        <dbReference type="Proteomes" id="UP000186607"/>
    </source>
</evidence>
<dbReference type="Proteomes" id="UP000186607">
    <property type="component" value="Unassembled WGS sequence"/>
</dbReference>
<dbReference type="GO" id="GO:0006310">
    <property type="term" value="P:DNA recombination"/>
    <property type="evidence" value="ECO:0007669"/>
    <property type="project" value="UniProtKB-KW"/>
</dbReference>
<dbReference type="EMBL" id="MSTI01000175">
    <property type="protein sequence ID" value="OLV15559.1"/>
    <property type="molecule type" value="Genomic_DNA"/>
</dbReference>
<proteinExistence type="predicted"/>
<dbReference type="GO" id="GO:0015074">
    <property type="term" value="P:DNA integration"/>
    <property type="evidence" value="ECO:0007669"/>
    <property type="project" value="InterPro"/>
</dbReference>
<dbReference type="STRING" id="249408.BOO71_0014515"/>
<gene>
    <name evidence="3" type="ORF">BOO71_0014515</name>
</gene>
<evidence type="ECO:0000259" key="2">
    <source>
        <dbReference type="PROSITE" id="PS51898"/>
    </source>
</evidence>
<dbReference type="Gene3D" id="1.10.443.10">
    <property type="entry name" value="Intergrase catalytic core"/>
    <property type="match status" value="1"/>
</dbReference>
<sequence length="165" mass="17932">MRGVKVVTGKPSLGPLKTDGSERVVKLPPRLLERLWEWQMVQAAEREVLVASGGAWTDQGLIFSTRVGGRKGIPAGGPIDPNSLKTVFASVCAEAGVQTLSIQALRRIFTTLRRKRGVALELVAADLGHTDTRTLLAFYRTVDNEERLTHGEDLDETLTALGQQG</sequence>
<evidence type="ECO:0000256" key="1">
    <source>
        <dbReference type="ARBA" id="ARBA00023172"/>
    </source>
</evidence>
<comment type="caution">
    <text evidence="3">The sequence shown here is derived from an EMBL/GenBank/DDBJ whole genome shotgun (WGS) entry which is preliminary data.</text>
</comment>
<accession>A0A1U7NRL0</accession>
<feature type="domain" description="Tyr recombinase" evidence="2">
    <location>
        <begin position="1"/>
        <end position="153"/>
    </location>
</feature>
<dbReference type="InterPro" id="IPR002104">
    <property type="entry name" value="Integrase_catalytic"/>
</dbReference>
<dbReference type="SUPFAM" id="SSF56349">
    <property type="entry name" value="DNA breaking-rejoining enzymes"/>
    <property type="match status" value="1"/>
</dbReference>
<keyword evidence="1" id="KW-0233">DNA recombination</keyword>
<protein>
    <recommendedName>
        <fullName evidence="2">Tyr recombinase domain-containing protein</fullName>
    </recommendedName>
</protein>
<dbReference type="InterPro" id="IPR011010">
    <property type="entry name" value="DNA_brk_join_enz"/>
</dbReference>
<dbReference type="GO" id="GO:0003677">
    <property type="term" value="F:DNA binding"/>
    <property type="evidence" value="ECO:0007669"/>
    <property type="project" value="InterPro"/>
</dbReference>
<reference evidence="3 4" key="1">
    <citation type="submission" date="2017-01" db="EMBL/GenBank/DDBJ databases">
        <title>Genome Analysis of Deinococcus marmoris KOPRI26562.</title>
        <authorList>
            <person name="Kim J.H."/>
            <person name="Oh H.-M."/>
        </authorList>
    </citation>
    <scope>NUCLEOTIDE SEQUENCE [LARGE SCALE GENOMIC DNA]</scope>
    <source>
        <strain evidence="3 4">KOPRI26562</strain>
    </source>
</reference>
<dbReference type="AlphaFoldDB" id="A0A1U7NRL0"/>
<organism evidence="3 4">
    <name type="scientific">Deinococcus marmoris</name>
    <dbReference type="NCBI Taxonomy" id="249408"/>
    <lineage>
        <taxon>Bacteria</taxon>
        <taxon>Thermotogati</taxon>
        <taxon>Deinococcota</taxon>
        <taxon>Deinococci</taxon>
        <taxon>Deinococcales</taxon>
        <taxon>Deinococcaceae</taxon>
        <taxon>Deinococcus</taxon>
    </lineage>
</organism>
<dbReference type="InterPro" id="IPR013762">
    <property type="entry name" value="Integrase-like_cat_sf"/>
</dbReference>